<name>A0AAV9GZ17_9PEZI</name>
<reference evidence="1" key="1">
    <citation type="journal article" date="2023" name="Mol. Phylogenet. Evol.">
        <title>Genome-scale phylogeny and comparative genomics of the fungal order Sordariales.</title>
        <authorList>
            <person name="Hensen N."/>
            <person name="Bonometti L."/>
            <person name="Westerberg I."/>
            <person name="Brannstrom I.O."/>
            <person name="Guillou S."/>
            <person name="Cros-Aarteil S."/>
            <person name="Calhoun S."/>
            <person name="Haridas S."/>
            <person name="Kuo A."/>
            <person name="Mondo S."/>
            <person name="Pangilinan J."/>
            <person name="Riley R."/>
            <person name="LaButti K."/>
            <person name="Andreopoulos B."/>
            <person name="Lipzen A."/>
            <person name="Chen C."/>
            <person name="Yan M."/>
            <person name="Daum C."/>
            <person name="Ng V."/>
            <person name="Clum A."/>
            <person name="Steindorff A."/>
            <person name="Ohm R.A."/>
            <person name="Martin F."/>
            <person name="Silar P."/>
            <person name="Natvig D.O."/>
            <person name="Lalanne C."/>
            <person name="Gautier V."/>
            <person name="Ament-Velasquez S.L."/>
            <person name="Kruys A."/>
            <person name="Hutchinson M.I."/>
            <person name="Powell A.J."/>
            <person name="Barry K."/>
            <person name="Miller A.N."/>
            <person name="Grigoriev I.V."/>
            <person name="Debuchy R."/>
            <person name="Gladieux P."/>
            <person name="Hiltunen Thoren M."/>
            <person name="Johannesson H."/>
        </authorList>
    </citation>
    <scope>NUCLEOTIDE SEQUENCE</scope>
    <source>
        <strain evidence="1">PSN243</strain>
    </source>
</reference>
<protein>
    <submittedName>
        <fullName evidence="1">Uncharacterized protein</fullName>
    </submittedName>
</protein>
<gene>
    <name evidence="1" type="ORF">QBC34DRAFT_35065</name>
</gene>
<reference evidence="1" key="2">
    <citation type="submission" date="2023-05" db="EMBL/GenBank/DDBJ databases">
        <authorList>
            <consortium name="Lawrence Berkeley National Laboratory"/>
            <person name="Steindorff A."/>
            <person name="Hensen N."/>
            <person name="Bonometti L."/>
            <person name="Westerberg I."/>
            <person name="Brannstrom I.O."/>
            <person name="Guillou S."/>
            <person name="Cros-Aarteil S."/>
            <person name="Calhoun S."/>
            <person name="Haridas S."/>
            <person name="Kuo A."/>
            <person name="Mondo S."/>
            <person name="Pangilinan J."/>
            <person name="Riley R."/>
            <person name="Labutti K."/>
            <person name="Andreopoulos B."/>
            <person name="Lipzen A."/>
            <person name="Chen C."/>
            <person name="Yanf M."/>
            <person name="Daum C."/>
            <person name="Ng V."/>
            <person name="Clum A."/>
            <person name="Ohm R."/>
            <person name="Martin F."/>
            <person name="Silar P."/>
            <person name="Natvig D."/>
            <person name="Lalanne C."/>
            <person name="Gautier V."/>
            <person name="Ament-Velasquez S.L."/>
            <person name="Kruys A."/>
            <person name="Hutchinson M.I."/>
            <person name="Powell A.J."/>
            <person name="Barry K."/>
            <person name="Miller A.N."/>
            <person name="Grigoriev I.V."/>
            <person name="Debuchy R."/>
            <person name="Gladieux P."/>
            <person name="Thoren M.H."/>
            <person name="Johannesson H."/>
        </authorList>
    </citation>
    <scope>NUCLEOTIDE SEQUENCE</scope>
    <source>
        <strain evidence="1">PSN243</strain>
    </source>
</reference>
<evidence type="ECO:0000313" key="1">
    <source>
        <dbReference type="EMBL" id="KAK4452413.1"/>
    </source>
</evidence>
<keyword evidence="2" id="KW-1185">Reference proteome</keyword>
<dbReference type="Proteomes" id="UP001321760">
    <property type="component" value="Unassembled WGS sequence"/>
</dbReference>
<accession>A0AAV9GZ17</accession>
<dbReference type="AlphaFoldDB" id="A0AAV9GZ17"/>
<comment type="caution">
    <text evidence="1">The sequence shown here is derived from an EMBL/GenBank/DDBJ whole genome shotgun (WGS) entry which is preliminary data.</text>
</comment>
<evidence type="ECO:0000313" key="2">
    <source>
        <dbReference type="Proteomes" id="UP001321760"/>
    </source>
</evidence>
<sequence length="225" mass="24751">MYAHMFSCFREPVSRTYTSWGIRDRDELVASPDTPPAPFLAQGRFVQPGLAKASLDACILDTNTVQMDSRQSGRTRHAGEVCLVPFMGPPLCRQRTDFPYGYTAGNMPPMQTRQEHAYNIGLDAAAQLQTPRIDVQVAPKPVLASNRPGASAVISVPGLKLLRNRATGREGKQESEAAAQPRQRLPQIWGGRASVMLARALWNKDLTQCYPATTSKPIQPTTKTM</sequence>
<proteinExistence type="predicted"/>
<dbReference type="EMBL" id="MU865924">
    <property type="protein sequence ID" value="KAK4452413.1"/>
    <property type="molecule type" value="Genomic_DNA"/>
</dbReference>
<organism evidence="1 2">
    <name type="scientific">Podospora aff. communis PSN243</name>
    <dbReference type="NCBI Taxonomy" id="3040156"/>
    <lineage>
        <taxon>Eukaryota</taxon>
        <taxon>Fungi</taxon>
        <taxon>Dikarya</taxon>
        <taxon>Ascomycota</taxon>
        <taxon>Pezizomycotina</taxon>
        <taxon>Sordariomycetes</taxon>
        <taxon>Sordariomycetidae</taxon>
        <taxon>Sordariales</taxon>
        <taxon>Podosporaceae</taxon>
        <taxon>Podospora</taxon>
    </lineage>
</organism>